<dbReference type="EMBL" id="JBHUFL010000001">
    <property type="protein sequence ID" value="MFD1833611.1"/>
    <property type="molecule type" value="Genomic_DNA"/>
</dbReference>
<comment type="caution">
    <text evidence="1">The sequence shown here is derived from an EMBL/GenBank/DDBJ whole genome shotgun (WGS) entry which is preliminary data.</text>
</comment>
<dbReference type="Proteomes" id="UP001597280">
    <property type="component" value="Unassembled WGS sequence"/>
</dbReference>
<accession>A0ABW4PW30</accession>
<gene>
    <name evidence="1" type="ORF">ACFSDA_00865</name>
</gene>
<protein>
    <submittedName>
        <fullName evidence="1">Uncharacterized protein</fullName>
    </submittedName>
</protein>
<evidence type="ECO:0000313" key="1">
    <source>
        <dbReference type="EMBL" id="MFD1833611.1"/>
    </source>
</evidence>
<evidence type="ECO:0000313" key="2">
    <source>
        <dbReference type="Proteomes" id="UP001597280"/>
    </source>
</evidence>
<organism evidence="1 2">
    <name type="scientific">Brachybacterium rhamnosum</name>
    <dbReference type="NCBI Taxonomy" id="173361"/>
    <lineage>
        <taxon>Bacteria</taxon>
        <taxon>Bacillati</taxon>
        <taxon>Actinomycetota</taxon>
        <taxon>Actinomycetes</taxon>
        <taxon>Micrococcales</taxon>
        <taxon>Dermabacteraceae</taxon>
        <taxon>Brachybacterium</taxon>
    </lineage>
</organism>
<reference evidence="2" key="1">
    <citation type="journal article" date="2019" name="Int. J. Syst. Evol. Microbiol.">
        <title>The Global Catalogue of Microorganisms (GCM) 10K type strain sequencing project: providing services to taxonomists for standard genome sequencing and annotation.</title>
        <authorList>
            <consortium name="The Broad Institute Genomics Platform"/>
            <consortium name="The Broad Institute Genome Sequencing Center for Infectious Disease"/>
            <person name="Wu L."/>
            <person name="Ma J."/>
        </authorList>
    </citation>
    <scope>NUCLEOTIDE SEQUENCE [LARGE SCALE GENOMIC DNA]</scope>
    <source>
        <strain evidence="2">JCM 11650</strain>
    </source>
</reference>
<proteinExistence type="predicted"/>
<name>A0ABW4PW30_9MICO</name>
<dbReference type="RefSeq" id="WP_137771142.1">
    <property type="nucleotide sequence ID" value="NZ_BAAAIS010000001.1"/>
</dbReference>
<keyword evidence="2" id="KW-1185">Reference proteome</keyword>
<sequence length="65" mass="7378">MRVTGDIARLLQVLVHREIGILLAHLRRRSTLLPERITRLTATARTVDAVIERIALMDESAACWD</sequence>